<accession>A0A6G8IIA2</accession>
<dbReference type="KEGG" id="hcz:G9Q37_12700"/>
<dbReference type="Proteomes" id="UP000503162">
    <property type="component" value="Chromosome"/>
</dbReference>
<sequence>MATPLDRFVANVDFCAFMVSPPDGETDEFIERYQAALGAALASLLQSQSSSHPTQGTVTQALFALRGRCEATLLRFAFQRAT</sequence>
<keyword evidence="2" id="KW-1185">Reference proteome</keyword>
<gene>
    <name evidence="1" type="ORF">G9Q37_12700</name>
</gene>
<protein>
    <submittedName>
        <fullName evidence="1">Uncharacterized protein</fullName>
    </submittedName>
</protein>
<dbReference type="RefSeq" id="WP_166227539.1">
    <property type="nucleotide sequence ID" value="NZ_CP049989.1"/>
</dbReference>
<proteinExistence type="predicted"/>
<evidence type="ECO:0000313" key="2">
    <source>
        <dbReference type="Proteomes" id="UP000503162"/>
    </source>
</evidence>
<organism evidence="1 2">
    <name type="scientific">Hydrogenophaga crocea</name>
    <dbReference type="NCBI Taxonomy" id="2716225"/>
    <lineage>
        <taxon>Bacteria</taxon>
        <taxon>Pseudomonadati</taxon>
        <taxon>Pseudomonadota</taxon>
        <taxon>Betaproteobacteria</taxon>
        <taxon>Burkholderiales</taxon>
        <taxon>Comamonadaceae</taxon>
        <taxon>Hydrogenophaga</taxon>
    </lineage>
</organism>
<evidence type="ECO:0000313" key="1">
    <source>
        <dbReference type="EMBL" id="QIM52937.1"/>
    </source>
</evidence>
<name>A0A6G8IIA2_9BURK</name>
<dbReference type="AlphaFoldDB" id="A0A6G8IIA2"/>
<reference evidence="1 2" key="1">
    <citation type="submission" date="2020-03" db="EMBL/GenBank/DDBJ databases">
        <title>Hydrogenophaga sp. nov. isolated from cyanobacterial mat.</title>
        <authorList>
            <person name="Thorat V."/>
            <person name="Kirdat K."/>
            <person name="Tiwarekar B."/>
            <person name="Costa E.D."/>
            <person name="Yadav A."/>
        </authorList>
    </citation>
    <scope>NUCLEOTIDE SEQUENCE [LARGE SCALE GENOMIC DNA]</scope>
    <source>
        <strain evidence="1 2">BA0156</strain>
    </source>
</reference>
<dbReference type="EMBL" id="CP049989">
    <property type="protein sequence ID" value="QIM52937.1"/>
    <property type="molecule type" value="Genomic_DNA"/>
</dbReference>